<comment type="subcellular location">
    <subcellularLocation>
        <location evidence="1">Membrane</location>
        <topology evidence="1">Multi-pass membrane protein</topology>
    </subcellularLocation>
</comment>
<keyword evidence="2 5" id="KW-0812">Transmembrane</keyword>
<keyword evidence="7" id="KW-1185">Reference proteome</keyword>
<keyword evidence="3 5" id="KW-1133">Transmembrane helix</keyword>
<dbReference type="PANTHER" id="PTHR37306:SF1">
    <property type="entry name" value="COLICIN V PRODUCTION PROTEIN"/>
    <property type="match status" value="1"/>
</dbReference>
<comment type="caution">
    <text evidence="6">The sequence shown here is derived from an EMBL/GenBank/DDBJ whole genome shotgun (WGS) entry which is preliminary data.</text>
</comment>
<evidence type="ECO:0000256" key="3">
    <source>
        <dbReference type="ARBA" id="ARBA00022989"/>
    </source>
</evidence>
<proteinExistence type="predicted"/>
<accession>A0ABS8GPC8</accession>
<organism evidence="6 7">
    <name type="scientific">Leeuwenhoekiella parthenopeia</name>
    <dbReference type="NCBI Taxonomy" id="2890320"/>
    <lineage>
        <taxon>Bacteria</taxon>
        <taxon>Pseudomonadati</taxon>
        <taxon>Bacteroidota</taxon>
        <taxon>Flavobacteriia</taxon>
        <taxon>Flavobacteriales</taxon>
        <taxon>Flavobacteriaceae</taxon>
        <taxon>Leeuwenhoekiella</taxon>
    </lineage>
</organism>
<evidence type="ECO:0000256" key="4">
    <source>
        <dbReference type="ARBA" id="ARBA00023136"/>
    </source>
</evidence>
<reference evidence="6 7" key="1">
    <citation type="submission" date="2021-11" db="EMBL/GenBank/DDBJ databases">
        <title>Seasonal and diel survey of microbial diversity of the Tyrrhenian coast.</title>
        <authorList>
            <person name="Gattoni G."/>
            <person name="Corral P."/>
        </authorList>
    </citation>
    <scope>NUCLEOTIDE SEQUENCE [LARGE SCALE GENOMIC DNA]</scope>
    <source>
        <strain evidence="6 7">Mr9</strain>
    </source>
</reference>
<dbReference type="PANTHER" id="PTHR37306">
    <property type="entry name" value="COLICIN V PRODUCTION PROTEIN"/>
    <property type="match status" value="1"/>
</dbReference>
<dbReference type="Proteomes" id="UP001197770">
    <property type="component" value="Unassembled WGS sequence"/>
</dbReference>
<evidence type="ECO:0000256" key="1">
    <source>
        <dbReference type="ARBA" id="ARBA00004141"/>
    </source>
</evidence>
<feature type="transmembrane region" description="Helical" evidence="5">
    <location>
        <begin position="28"/>
        <end position="49"/>
    </location>
</feature>
<evidence type="ECO:0000313" key="7">
    <source>
        <dbReference type="Proteomes" id="UP001197770"/>
    </source>
</evidence>
<keyword evidence="4 5" id="KW-0472">Membrane</keyword>
<dbReference type="Pfam" id="PF02674">
    <property type="entry name" value="Colicin_V"/>
    <property type="match status" value="1"/>
</dbReference>
<dbReference type="EMBL" id="JAJGMW010000003">
    <property type="protein sequence ID" value="MCC4211832.1"/>
    <property type="molecule type" value="Genomic_DNA"/>
</dbReference>
<evidence type="ECO:0000313" key="6">
    <source>
        <dbReference type="EMBL" id="MCC4211832.1"/>
    </source>
</evidence>
<protein>
    <submittedName>
        <fullName evidence="6">CvpA family protein</fullName>
    </submittedName>
</protein>
<feature type="transmembrane region" description="Helical" evidence="5">
    <location>
        <begin position="61"/>
        <end position="81"/>
    </location>
</feature>
<name>A0ABS8GPC8_9FLAO</name>
<sequence length="181" mass="20206">MNYLDIILGVFLLLGLYKGIKNGLLLELASLLALILGVYGAIHFSFYAADYLKDRVEWEPATLNLIAFTVTFIVIVLVITLTGKLLTKLAKLIMLGILNKILGAVFGLLKSAFILSVLLMFINSITARFNLIQEETKETSVLYPFVEPIAPLVLPSLLQEIEILRNEEPEQQEPPMQTETI</sequence>
<dbReference type="RefSeq" id="WP_228228933.1">
    <property type="nucleotide sequence ID" value="NZ_JAJGMW010000003.1"/>
</dbReference>
<dbReference type="InterPro" id="IPR003825">
    <property type="entry name" value="Colicin-V_CvpA"/>
</dbReference>
<evidence type="ECO:0000256" key="5">
    <source>
        <dbReference type="SAM" id="Phobius"/>
    </source>
</evidence>
<gene>
    <name evidence="6" type="ORF">LLW17_03795</name>
</gene>
<evidence type="ECO:0000256" key="2">
    <source>
        <dbReference type="ARBA" id="ARBA00022692"/>
    </source>
</evidence>
<feature type="transmembrane region" description="Helical" evidence="5">
    <location>
        <begin position="101"/>
        <end position="122"/>
    </location>
</feature>